<reference evidence="1 3" key="2">
    <citation type="journal article" date="2011" name="PLoS Biol.">
        <title>Modernizing reference genome assemblies.</title>
        <authorList>
            <person name="Church D.M."/>
            <person name="Schneider V.A."/>
            <person name="Graves T."/>
            <person name="Auger K."/>
            <person name="Cunningham F."/>
            <person name="Bouk N."/>
            <person name="Chen H.C."/>
            <person name="Agarwala R."/>
            <person name="McLaren W.M."/>
            <person name="Ritchie G.R."/>
            <person name="Albracht D."/>
            <person name="Kremitzki M."/>
            <person name="Rock S."/>
            <person name="Kotkiewicz H."/>
            <person name="Kremitzki C."/>
            <person name="Wollam A."/>
            <person name="Trani L."/>
            <person name="Fulton L."/>
            <person name="Fulton R."/>
            <person name="Matthews L."/>
            <person name="Whitehead S."/>
            <person name="Chow W."/>
            <person name="Torrance J."/>
            <person name="Dunn M."/>
            <person name="Harden G."/>
            <person name="Threadgold G."/>
            <person name="Wood J."/>
            <person name="Collins J."/>
            <person name="Heath P."/>
            <person name="Griffiths G."/>
            <person name="Pelan S."/>
            <person name="Grafham D."/>
            <person name="Eichler E.E."/>
            <person name="Weinstock G."/>
            <person name="Mardis E.R."/>
            <person name="Wilson R.K."/>
            <person name="Howe K."/>
            <person name="Flicek P."/>
            <person name="Hubbard T."/>
        </authorList>
    </citation>
    <scope>NUCLEOTIDE SEQUENCE [LARGE SCALE GENOMIC DNA]</scope>
    <source>
        <strain evidence="1 3">C57BL/6J</strain>
    </source>
</reference>
<dbReference type="HOGENOM" id="CLU_3322352_0_0_1"/>
<proteinExistence type="predicted"/>
<dbReference type="GeneTree" id="ENSGT00940000161001"/>
<dbReference type="Ensembl" id="ENSMUST00000187213.2">
    <property type="protein sequence ID" value="ENSMUSP00000139700.2"/>
    <property type="gene ID" value="ENSMUSG00000009545.15"/>
</dbReference>
<gene>
    <name evidence="1 2" type="primary">Kcnq1</name>
</gene>
<accession>A0A087WPA8</accession>
<dbReference type="ExpressionAtlas" id="A0A087WPA8">
    <property type="expression patterns" value="baseline and differential"/>
</dbReference>
<dbReference type="Antibodypedia" id="4357">
    <property type="antibodies" value="488 antibodies from 39 providers"/>
</dbReference>
<reference evidence="1" key="3">
    <citation type="submission" date="2025-08" db="UniProtKB">
        <authorList>
            <consortium name="Ensembl"/>
        </authorList>
    </citation>
    <scope>IDENTIFICATION</scope>
    <source>
        <strain evidence="1">C57BL/6J</strain>
    </source>
</reference>
<protein>
    <submittedName>
        <fullName evidence="1">Potassium voltage-gated channel, subfamily Q, member 1</fullName>
    </submittedName>
</protein>
<dbReference type="Proteomes" id="UP000000589">
    <property type="component" value="Chromosome 7"/>
</dbReference>
<dbReference type="VEuPathDB" id="HostDB:ENSMUSG00000009545"/>
<dbReference type="Bgee" id="ENSMUSG00000009545">
    <property type="expression patterns" value="Expressed in epithelium of stomach and 119 other cell types or tissues"/>
</dbReference>
<dbReference type="MGI" id="MGI:108083">
    <property type="gene designation" value="Kcnq1"/>
</dbReference>
<evidence type="ECO:0000313" key="3">
    <source>
        <dbReference type="Proteomes" id="UP000000589"/>
    </source>
</evidence>
<dbReference type="AGR" id="MGI:108083"/>
<reference evidence="1" key="4">
    <citation type="submission" date="2025-09" db="UniProtKB">
        <authorList>
            <consortium name="Ensembl"/>
        </authorList>
    </citation>
    <scope>IDENTIFICATION</scope>
    <source>
        <strain evidence="1">C57BL/6J</strain>
    </source>
</reference>
<reference evidence="1 3" key="1">
    <citation type="journal article" date="2009" name="PLoS Biol.">
        <title>Lineage-specific biology revealed by a finished genome assembly of the mouse.</title>
        <authorList>
            <consortium name="Mouse Genome Sequencing Consortium"/>
            <person name="Church D.M."/>
            <person name="Goodstadt L."/>
            <person name="Hillier L.W."/>
            <person name="Zody M.C."/>
            <person name="Goldstein S."/>
            <person name="She X."/>
            <person name="Bult C.J."/>
            <person name="Agarwala R."/>
            <person name="Cherry J.L."/>
            <person name="DiCuccio M."/>
            <person name="Hlavina W."/>
            <person name="Kapustin Y."/>
            <person name="Meric P."/>
            <person name="Maglott D."/>
            <person name="Birtle Z."/>
            <person name="Marques A.C."/>
            <person name="Graves T."/>
            <person name="Zhou S."/>
            <person name="Teague B."/>
            <person name="Potamousis K."/>
            <person name="Churas C."/>
            <person name="Place M."/>
            <person name="Herschleb J."/>
            <person name="Runnheim R."/>
            <person name="Forrest D."/>
            <person name="Amos-Landgraf J."/>
            <person name="Schwartz D.C."/>
            <person name="Cheng Z."/>
            <person name="Lindblad-Toh K."/>
            <person name="Eichler E.E."/>
            <person name="Ponting C.P."/>
        </authorList>
    </citation>
    <scope>NUCLEOTIDE SEQUENCE [LARGE SCALE GENOMIC DNA]</scope>
    <source>
        <strain evidence="1 3">C57BL/6J</strain>
    </source>
</reference>
<organism evidence="1 3">
    <name type="scientific">Mus musculus</name>
    <name type="common">Mouse</name>
    <dbReference type="NCBI Taxonomy" id="10090"/>
    <lineage>
        <taxon>Eukaryota</taxon>
        <taxon>Metazoa</taxon>
        <taxon>Chordata</taxon>
        <taxon>Craniata</taxon>
        <taxon>Vertebrata</taxon>
        <taxon>Euteleostomi</taxon>
        <taxon>Mammalia</taxon>
        <taxon>Eutheria</taxon>
        <taxon>Euarchontoglires</taxon>
        <taxon>Glires</taxon>
        <taxon>Rodentia</taxon>
        <taxon>Myomorpha</taxon>
        <taxon>Muroidea</taxon>
        <taxon>Muridae</taxon>
        <taxon>Murinae</taxon>
        <taxon>Mus</taxon>
        <taxon>Mus</taxon>
    </lineage>
</organism>
<feature type="non-terminal residue" evidence="1">
    <location>
        <position position="39"/>
    </location>
</feature>
<evidence type="ECO:0000313" key="1">
    <source>
        <dbReference type="Ensembl" id="ENSMUSP00000139700.2"/>
    </source>
</evidence>
<dbReference type="AlphaFoldDB" id="A0A087WPA8"/>
<sequence length="39" mass="4451">MLAPEWWSVNLAQPWLPMEFSYKEGGLPHCSGLPHLQCP</sequence>
<name>A0A087WPA8_MOUSE</name>
<keyword evidence="3" id="KW-1185">Reference proteome</keyword>
<evidence type="ECO:0000313" key="2">
    <source>
        <dbReference type="MGI" id="MGI:108083"/>
    </source>
</evidence>